<protein>
    <submittedName>
        <fullName evidence="1">Uncharacterized protein</fullName>
    </submittedName>
</protein>
<gene>
    <name evidence="1" type="ORF">BECKLFY1418A_GA0070994_10014</name>
</gene>
<sequence length="73" mass="8688">MFGTESAPPMRAEDVFHFDETRPDFNALSRKNGFVCWYARDLMRLLGYQDWRSFNHTGDQWAQSPTIWNARDE</sequence>
<dbReference type="EMBL" id="CAADFH010000001">
    <property type="protein sequence ID" value="VFJ86964.1"/>
    <property type="molecule type" value="Genomic_DNA"/>
</dbReference>
<dbReference type="AlphaFoldDB" id="A0A450U636"/>
<accession>A0A450U636</accession>
<proteinExistence type="predicted"/>
<organism evidence="1">
    <name type="scientific">Candidatus Kentrum sp. LFY</name>
    <dbReference type="NCBI Taxonomy" id="2126342"/>
    <lineage>
        <taxon>Bacteria</taxon>
        <taxon>Pseudomonadati</taxon>
        <taxon>Pseudomonadota</taxon>
        <taxon>Gammaproteobacteria</taxon>
        <taxon>Candidatus Kentrum</taxon>
    </lineage>
</organism>
<evidence type="ECO:0000313" key="1">
    <source>
        <dbReference type="EMBL" id="VFJ86964.1"/>
    </source>
</evidence>
<reference evidence="1" key="1">
    <citation type="submission" date="2019-02" db="EMBL/GenBank/DDBJ databases">
        <authorList>
            <person name="Gruber-Vodicka R. H."/>
            <person name="Seah K. B. B."/>
        </authorList>
    </citation>
    <scope>NUCLEOTIDE SEQUENCE</scope>
    <source>
        <strain evidence="1">BECK_M6</strain>
    </source>
</reference>
<name>A0A450U636_9GAMM</name>